<accession>A0A182P156</accession>
<reference evidence="3" key="1">
    <citation type="submission" date="2013-03" db="EMBL/GenBank/DDBJ databases">
        <title>The Genome Sequence of Anopheles epiroticus epiroticus2.</title>
        <authorList>
            <consortium name="The Broad Institute Genomics Platform"/>
            <person name="Neafsey D.E."/>
            <person name="Howell P."/>
            <person name="Walker B."/>
            <person name="Young S.K."/>
            <person name="Zeng Q."/>
            <person name="Gargeya S."/>
            <person name="Fitzgerald M."/>
            <person name="Haas B."/>
            <person name="Abouelleil A."/>
            <person name="Allen A.W."/>
            <person name="Alvarado L."/>
            <person name="Arachchi H.M."/>
            <person name="Berlin A.M."/>
            <person name="Chapman S.B."/>
            <person name="Gainer-Dewar J."/>
            <person name="Goldberg J."/>
            <person name="Griggs A."/>
            <person name="Gujja S."/>
            <person name="Hansen M."/>
            <person name="Howarth C."/>
            <person name="Imamovic A."/>
            <person name="Ireland A."/>
            <person name="Larimer J."/>
            <person name="McCowan C."/>
            <person name="Murphy C."/>
            <person name="Pearson M."/>
            <person name="Poon T.W."/>
            <person name="Priest M."/>
            <person name="Roberts A."/>
            <person name="Saif S."/>
            <person name="Shea T."/>
            <person name="Sisk P."/>
            <person name="Sykes S."/>
            <person name="Wortman J."/>
            <person name="Nusbaum C."/>
            <person name="Birren B."/>
        </authorList>
    </citation>
    <scope>NUCLEOTIDE SEQUENCE [LARGE SCALE GENOMIC DNA]</scope>
    <source>
        <strain evidence="3">Epiroticus2</strain>
    </source>
</reference>
<dbReference type="Proteomes" id="UP000075885">
    <property type="component" value="Unassembled WGS sequence"/>
</dbReference>
<dbReference type="VEuPathDB" id="VectorBase:AEPI000638"/>
<feature type="transmembrane region" description="Helical" evidence="1">
    <location>
        <begin position="205"/>
        <end position="230"/>
    </location>
</feature>
<dbReference type="EnsemblMetazoa" id="AEPI000638-RA">
    <property type="protein sequence ID" value="AEPI000638-PA"/>
    <property type="gene ID" value="AEPI000638"/>
</dbReference>
<evidence type="ECO:0000313" key="3">
    <source>
        <dbReference type="Proteomes" id="UP000075885"/>
    </source>
</evidence>
<keyword evidence="3" id="KW-1185">Reference proteome</keyword>
<evidence type="ECO:0000256" key="1">
    <source>
        <dbReference type="SAM" id="Phobius"/>
    </source>
</evidence>
<keyword evidence="1" id="KW-0472">Membrane</keyword>
<dbReference type="AlphaFoldDB" id="A0A182P156"/>
<organism evidence="2 3">
    <name type="scientific">Anopheles epiroticus</name>
    <dbReference type="NCBI Taxonomy" id="199890"/>
    <lineage>
        <taxon>Eukaryota</taxon>
        <taxon>Metazoa</taxon>
        <taxon>Ecdysozoa</taxon>
        <taxon>Arthropoda</taxon>
        <taxon>Hexapoda</taxon>
        <taxon>Insecta</taxon>
        <taxon>Pterygota</taxon>
        <taxon>Neoptera</taxon>
        <taxon>Endopterygota</taxon>
        <taxon>Diptera</taxon>
        <taxon>Nematocera</taxon>
        <taxon>Culicoidea</taxon>
        <taxon>Culicidae</taxon>
        <taxon>Anophelinae</taxon>
        <taxon>Anopheles</taxon>
    </lineage>
</organism>
<name>A0A182P156_9DIPT</name>
<proteinExistence type="predicted"/>
<keyword evidence="1" id="KW-1133">Transmembrane helix</keyword>
<protein>
    <submittedName>
        <fullName evidence="2">Uncharacterized protein</fullName>
    </submittedName>
</protein>
<keyword evidence="1" id="KW-0812">Transmembrane</keyword>
<evidence type="ECO:0000313" key="2">
    <source>
        <dbReference type="EnsemblMetazoa" id="AEPI000638-PA"/>
    </source>
</evidence>
<reference evidence="2" key="2">
    <citation type="submission" date="2020-05" db="UniProtKB">
        <authorList>
            <consortium name="EnsemblMetazoa"/>
        </authorList>
    </citation>
    <scope>IDENTIFICATION</scope>
    <source>
        <strain evidence="2">Epiroticus2</strain>
    </source>
</reference>
<sequence>MAWCLYVAGRSVELDVVDSFLVRGIGHLGNWESNLGDSRQSYLGDGGVHLSWSRSLVVLLHGLGLIVHRLRSEHLGNSWSSIYLSDRGNNLGNWSKSLHHLVALNRLAADDGVESVVVIGGVVNNAAVTISIDQGVLSLDDISVAFLLLALNVSSVVIMHIVRELVLGRSIGIFDVLHGLDQSWLDSFNQSGLNSFNQSGLLVNYLLGLWLVVIFGLVMVLRLLVLLVVLGAGHSDKSEQSDVLKWTNNNEKCVKTEHVVFTVHL</sequence>